<sequence length="567" mass="56088">MSGSVAPRYQTGLLYDPSMGVGRYGRLPTVDRITGGTDAPVLTVPTRGQTDASGIAVRPEAGTVTPAAGGEGGGSDNLMMLTSLLLSMAPYLPQAYTAARDLFGAGDAAAAAPGETLPTPPEYLTPEQAFDASRASEAGLASDATVGPYNMPVVPFGGQSFGYVPPGASSWSAPDTSGVIWSPQTPSFGDTGAAVGGGWVHPGDLGATSVPAVGVSPQAIQSAAAAPGTAGASWYGLFGIPTVENPITGLGALGGVDIANALASAGAGAFGSYAGSTLARPGGEVGAGIGGAAGATIGGLIAAPFGLAPVGAALGGLIGSGGGGQIGPNPTVGRNYSSFGTFDPSGGIGWGTMGGDNGGTAADAQGMSDWFGNALAQEAAAHGYGFNPNMQGVQIRVGGYDNATRGTNGPSGFFYDVAGPGQGFGGSPENYALRATQNTPFFSGWDPSQVYGPEQARAFTSNVLADLVARGVYTPGGQAGPGMDYFGQTLGAGYGLYSPGTSFDAALADRRGVIGDWVNQQTNLLSLLAGQREAGNYADIRPDMRNAEDWSGYYAGIAQAGGDVSGG</sequence>
<protein>
    <submittedName>
        <fullName evidence="1">Uncharacterized protein</fullName>
    </submittedName>
</protein>
<dbReference type="RefSeq" id="WP_211847758.1">
    <property type="nucleotide sequence ID" value="NZ_JAAEDL010000017.1"/>
</dbReference>
<accession>A0A9X9XET6</accession>
<reference evidence="1" key="1">
    <citation type="submission" date="2020-01" db="EMBL/GenBank/DDBJ databases">
        <authorList>
            <person name="Rat A."/>
        </authorList>
    </citation>
    <scope>NUCLEOTIDE SEQUENCE</scope>
    <source>
        <strain evidence="1">LMG 31228</strain>
    </source>
</reference>
<dbReference type="AlphaFoldDB" id="A0A9X9XET6"/>
<evidence type="ECO:0000313" key="2">
    <source>
        <dbReference type="Proteomes" id="UP001138709"/>
    </source>
</evidence>
<reference evidence="1" key="2">
    <citation type="journal article" date="2021" name="Syst. Appl. Microbiol.">
        <title>Roseomonas hellenica sp. nov., isolated from roots of wild-growing Alkanna tinctoria.</title>
        <authorList>
            <person name="Rat A."/>
            <person name="Naranjo H.D."/>
            <person name="Lebbe L."/>
            <person name="Cnockaert M."/>
            <person name="Krigas N."/>
            <person name="Grigoriadou K."/>
            <person name="Maloupa E."/>
            <person name="Willems A."/>
        </authorList>
    </citation>
    <scope>NUCLEOTIDE SEQUENCE</scope>
    <source>
        <strain evidence="1">LMG 31228</strain>
    </source>
</reference>
<dbReference type="Proteomes" id="UP001138709">
    <property type="component" value="Unassembled WGS sequence"/>
</dbReference>
<name>A0A9X9XET6_9PROT</name>
<keyword evidence="2" id="KW-1185">Reference proteome</keyword>
<dbReference type="EMBL" id="JAAEDL010000017">
    <property type="protein sequence ID" value="MBR0682222.1"/>
    <property type="molecule type" value="Genomic_DNA"/>
</dbReference>
<comment type="caution">
    <text evidence="1">The sequence shown here is derived from an EMBL/GenBank/DDBJ whole genome shotgun (WGS) entry which is preliminary data.</text>
</comment>
<gene>
    <name evidence="1" type="ORF">GXW74_17155</name>
</gene>
<organism evidence="1 2">
    <name type="scientific">Neoroseomonas eburnea</name>
    <dbReference type="NCBI Taxonomy" id="1346889"/>
    <lineage>
        <taxon>Bacteria</taxon>
        <taxon>Pseudomonadati</taxon>
        <taxon>Pseudomonadota</taxon>
        <taxon>Alphaproteobacteria</taxon>
        <taxon>Acetobacterales</taxon>
        <taxon>Acetobacteraceae</taxon>
        <taxon>Neoroseomonas</taxon>
    </lineage>
</organism>
<proteinExistence type="predicted"/>
<evidence type="ECO:0000313" key="1">
    <source>
        <dbReference type="EMBL" id="MBR0682222.1"/>
    </source>
</evidence>